<organism evidence="2 3">
    <name type="scientific">Trichinella spiralis</name>
    <name type="common">Trichina worm</name>
    <dbReference type="NCBI Taxonomy" id="6334"/>
    <lineage>
        <taxon>Eukaryota</taxon>
        <taxon>Metazoa</taxon>
        <taxon>Ecdysozoa</taxon>
        <taxon>Nematoda</taxon>
        <taxon>Enoplea</taxon>
        <taxon>Dorylaimia</taxon>
        <taxon>Trichinellida</taxon>
        <taxon>Trichinellidae</taxon>
        <taxon>Trichinella</taxon>
    </lineage>
</organism>
<gene>
    <name evidence="2" type="ORF">T01_5864</name>
</gene>
<reference evidence="2 3" key="1">
    <citation type="submission" date="2015-01" db="EMBL/GenBank/DDBJ databases">
        <title>Evolution of Trichinella species and genotypes.</title>
        <authorList>
            <person name="Korhonen P.K."/>
            <person name="Edoardo P."/>
            <person name="Giuseppe L.R."/>
            <person name="Gasser R.B."/>
        </authorList>
    </citation>
    <scope>NUCLEOTIDE SEQUENCE [LARGE SCALE GENOMIC DNA]</scope>
    <source>
        <strain evidence="2">ISS3</strain>
    </source>
</reference>
<dbReference type="AlphaFoldDB" id="A0A0V1BV09"/>
<protein>
    <submittedName>
        <fullName evidence="2">Uncharacterized protein</fullName>
    </submittedName>
</protein>
<evidence type="ECO:0000256" key="1">
    <source>
        <dbReference type="SAM" id="MobiDB-lite"/>
    </source>
</evidence>
<proteinExistence type="predicted"/>
<feature type="region of interest" description="Disordered" evidence="1">
    <location>
        <begin position="1"/>
        <end position="26"/>
    </location>
</feature>
<dbReference type="InParanoid" id="A0A0V1BV09"/>
<comment type="caution">
    <text evidence="2">The sequence shown here is derived from an EMBL/GenBank/DDBJ whole genome shotgun (WGS) entry which is preliminary data.</text>
</comment>
<accession>A0A0V1BV09</accession>
<dbReference type="Proteomes" id="UP000054776">
    <property type="component" value="Unassembled WGS sequence"/>
</dbReference>
<dbReference type="OrthoDB" id="5919520at2759"/>
<feature type="compositionally biased region" description="Polar residues" evidence="1">
    <location>
        <begin position="9"/>
        <end position="18"/>
    </location>
</feature>
<dbReference type="EMBL" id="JYDH01000012">
    <property type="protein sequence ID" value="KRY40540.1"/>
    <property type="molecule type" value="Genomic_DNA"/>
</dbReference>
<name>A0A0V1BV09_TRISP</name>
<sequence>MSARIALNHQKQVGTSSPCPHLGTQRGEASTKFDLLDPSLEPFLPSRTPRTDASSLRIPAFPSRSAPVCARLQASDTLFVENYSAARADLEAMEVGPHIVHHQTEAPPRTLQAPPRLVELFGCRWQCQWLLVPKIAARSVLSLPCSTAKVNSVLYIHNRPVVILSPTGRIELIDRITPTSVRSVVSWSLVPSEKFRLASKSSMQNRKHLKIIRHRCGPEQSKVTVRRLAINLAIIKIKYYFFSNINQINQSKENAMLYLSLISTLHFILNNKEEEEAPTKACSEHLILGRG</sequence>
<evidence type="ECO:0000313" key="3">
    <source>
        <dbReference type="Proteomes" id="UP000054776"/>
    </source>
</evidence>
<evidence type="ECO:0000313" key="2">
    <source>
        <dbReference type="EMBL" id="KRY40540.1"/>
    </source>
</evidence>
<keyword evidence="3" id="KW-1185">Reference proteome</keyword>